<reference evidence="5 6" key="1">
    <citation type="submission" date="2021-03" db="EMBL/GenBank/DDBJ databases">
        <title>Sneathiella sp. CAU 1612 isolated from Kang Won-do.</title>
        <authorList>
            <person name="Kim W."/>
        </authorList>
    </citation>
    <scope>NUCLEOTIDE SEQUENCE [LARGE SCALE GENOMIC DNA]</scope>
    <source>
        <strain evidence="5 6">CAU 1612</strain>
    </source>
</reference>
<accession>A0ABS3F328</accession>
<evidence type="ECO:0000256" key="3">
    <source>
        <dbReference type="PROSITE-ProRule" id="PRU00339"/>
    </source>
</evidence>
<evidence type="ECO:0000256" key="1">
    <source>
        <dbReference type="ARBA" id="ARBA00022737"/>
    </source>
</evidence>
<dbReference type="PANTHER" id="PTHR44858:SF1">
    <property type="entry name" value="UDP-N-ACETYLGLUCOSAMINE--PEPTIDE N-ACETYLGLUCOSAMINYLTRANSFERASE SPINDLY-RELATED"/>
    <property type="match status" value="1"/>
</dbReference>
<feature type="chain" id="PRO_5046543339" description="Tetratricopeptide repeat protein" evidence="4">
    <location>
        <begin position="24"/>
        <end position="258"/>
    </location>
</feature>
<dbReference type="PROSITE" id="PS50005">
    <property type="entry name" value="TPR"/>
    <property type="match status" value="1"/>
</dbReference>
<keyword evidence="2 3" id="KW-0802">TPR repeat</keyword>
<dbReference type="Proteomes" id="UP000664761">
    <property type="component" value="Unassembled WGS sequence"/>
</dbReference>
<feature type="signal peptide" evidence="4">
    <location>
        <begin position="1"/>
        <end position="23"/>
    </location>
</feature>
<dbReference type="EMBL" id="JAFLNC010000001">
    <property type="protein sequence ID" value="MBO0332875.1"/>
    <property type="molecule type" value="Genomic_DNA"/>
</dbReference>
<feature type="repeat" description="TPR" evidence="3">
    <location>
        <begin position="206"/>
        <end position="239"/>
    </location>
</feature>
<keyword evidence="6" id="KW-1185">Reference proteome</keyword>
<dbReference type="SUPFAM" id="SSF48452">
    <property type="entry name" value="TPR-like"/>
    <property type="match status" value="1"/>
</dbReference>
<organism evidence="5 6">
    <name type="scientific">Sneathiella sedimenti</name>
    <dbReference type="NCBI Taxonomy" id="2816034"/>
    <lineage>
        <taxon>Bacteria</taxon>
        <taxon>Pseudomonadati</taxon>
        <taxon>Pseudomonadota</taxon>
        <taxon>Alphaproteobacteria</taxon>
        <taxon>Sneathiellales</taxon>
        <taxon>Sneathiellaceae</taxon>
        <taxon>Sneathiella</taxon>
    </lineage>
</organism>
<dbReference type="PANTHER" id="PTHR44858">
    <property type="entry name" value="TETRATRICOPEPTIDE REPEAT PROTEIN 6"/>
    <property type="match status" value="1"/>
</dbReference>
<dbReference type="InterPro" id="IPR011990">
    <property type="entry name" value="TPR-like_helical_dom_sf"/>
</dbReference>
<sequence>MRFLTFFMALTISLAARPLLTSAAGALDGVRTQESEYEVCLTLTRREPEKAFESALAWRDAGGGFPARHCVALALVAMKKYDHAALTLEELAEDMQGAGSPLLVPVLTQAANVWLLAEQYDRANAVATTGLGIEPENINLLIDRSRILAKVGDYKGAFNDLDLALKLDPVRHDALTFRAAVWRHLGDDARALEDVELALSLEPDLPDALIERGILYEKSGKRDQARQDWLRVLELATNTPAGDEARRHLEALDVNKDK</sequence>
<name>A0ABS3F328_9PROT</name>
<dbReference type="SMART" id="SM00028">
    <property type="entry name" value="TPR"/>
    <property type="match status" value="4"/>
</dbReference>
<keyword evidence="1" id="KW-0677">Repeat</keyword>
<dbReference type="Gene3D" id="1.25.40.10">
    <property type="entry name" value="Tetratricopeptide repeat domain"/>
    <property type="match status" value="2"/>
</dbReference>
<comment type="caution">
    <text evidence="5">The sequence shown here is derived from an EMBL/GenBank/DDBJ whole genome shotgun (WGS) entry which is preliminary data.</text>
</comment>
<evidence type="ECO:0008006" key="7">
    <source>
        <dbReference type="Google" id="ProtNLM"/>
    </source>
</evidence>
<evidence type="ECO:0000313" key="5">
    <source>
        <dbReference type="EMBL" id="MBO0332875.1"/>
    </source>
</evidence>
<evidence type="ECO:0000313" key="6">
    <source>
        <dbReference type="Proteomes" id="UP000664761"/>
    </source>
</evidence>
<keyword evidence="4" id="KW-0732">Signal</keyword>
<evidence type="ECO:0000256" key="2">
    <source>
        <dbReference type="ARBA" id="ARBA00022803"/>
    </source>
</evidence>
<proteinExistence type="predicted"/>
<gene>
    <name evidence="5" type="ORF">J0X12_04575</name>
</gene>
<dbReference type="InterPro" id="IPR050498">
    <property type="entry name" value="Ycf3"/>
</dbReference>
<protein>
    <recommendedName>
        <fullName evidence="7">Tetratricopeptide repeat protein</fullName>
    </recommendedName>
</protein>
<dbReference type="InterPro" id="IPR019734">
    <property type="entry name" value="TPR_rpt"/>
</dbReference>
<evidence type="ECO:0000256" key="4">
    <source>
        <dbReference type="SAM" id="SignalP"/>
    </source>
</evidence>
<dbReference type="RefSeq" id="WP_207042702.1">
    <property type="nucleotide sequence ID" value="NZ_JAFLNC010000001.1"/>
</dbReference>